<name>A0A8H8U3S4_9HELO</name>
<keyword evidence="1" id="KW-0812">Transmembrane</keyword>
<evidence type="ECO:0000256" key="1">
    <source>
        <dbReference type="SAM" id="Phobius"/>
    </source>
</evidence>
<sequence>GLPDLITYNTSKNFVSTKFRSYIKAIAIDVKVVPIKAYNSIEKIKLDLDVALQIAIKYINNIASLDSIILILFVFRAYPRMTRNLLPLATIIQRAKAIQRATKEVRRLYAKRKVVDILVIRNRPNT</sequence>
<proteinExistence type="predicted"/>
<organism evidence="2 3">
    <name type="scientific">Lachnellula occidentalis</name>
    <dbReference type="NCBI Taxonomy" id="215460"/>
    <lineage>
        <taxon>Eukaryota</taxon>
        <taxon>Fungi</taxon>
        <taxon>Dikarya</taxon>
        <taxon>Ascomycota</taxon>
        <taxon>Pezizomycotina</taxon>
        <taxon>Leotiomycetes</taxon>
        <taxon>Helotiales</taxon>
        <taxon>Lachnaceae</taxon>
        <taxon>Lachnellula</taxon>
    </lineage>
</organism>
<keyword evidence="3" id="KW-1185">Reference proteome</keyword>
<dbReference type="EMBL" id="QGMI01001647">
    <property type="protein sequence ID" value="TVY32579.1"/>
    <property type="molecule type" value="Genomic_DNA"/>
</dbReference>
<evidence type="ECO:0000313" key="3">
    <source>
        <dbReference type="Proteomes" id="UP000443090"/>
    </source>
</evidence>
<comment type="caution">
    <text evidence="2">The sequence shown here is derived from an EMBL/GenBank/DDBJ whole genome shotgun (WGS) entry which is preliminary data.</text>
</comment>
<dbReference type="AlphaFoldDB" id="A0A8H8U3S4"/>
<dbReference type="Proteomes" id="UP000443090">
    <property type="component" value="Unassembled WGS sequence"/>
</dbReference>
<evidence type="ECO:0000313" key="2">
    <source>
        <dbReference type="EMBL" id="TVY32579.1"/>
    </source>
</evidence>
<accession>A0A8H8U3S4</accession>
<feature type="transmembrane region" description="Helical" evidence="1">
    <location>
        <begin position="58"/>
        <end position="78"/>
    </location>
</feature>
<protein>
    <submittedName>
        <fullName evidence="2">Uncharacterized protein</fullName>
    </submittedName>
</protein>
<gene>
    <name evidence="2" type="ORF">LOCC1_G008614</name>
</gene>
<keyword evidence="1" id="KW-0472">Membrane</keyword>
<feature type="non-terminal residue" evidence="2">
    <location>
        <position position="1"/>
    </location>
</feature>
<reference evidence="2 3" key="1">
    <citation type="submission" date="2018-05" db="EMBL/GenBank/DDBJ databases">
        <title>Genome sequencing and assembly of the regulated plant pathogen Lachnellula willkommii and related sister species for the development of diagnostic species identification markers.</title>
        <authorList>
            <person name="Giroux E."/>
            <person name="Bilodeau G."/>
        </authorList>
    </citation>
    <scope>NUCLEOTIDE SEQUENCE [LARGE SCALE GENOMIC DNA]</scope>
    <source>
        <strain evidence="2 3">CBS 160.35</strain>
    </source>
</reference>
<keyword evidence="1" id="KW-1133">Transmembrane helix</keyword>
<dbReference type="OrthoDB" id="3563815at2759"/>